<dbReference type="PANTHER" id="PTHR30231">
    <property type="entry name" value="DNA POLYMERASE III SUBUNIT EPSILON"/>
    <property type="match status" value="1"/>
</dbReference>
<comment type="function">
    <text evidence="1">DNA polymerase III is a complex, multichain enzyme responsible for most of the replicative synthesis in bacteria. The epsilon subunit contain the editing function and is a proofreading 3'-5' exonuclease.</text>
</comment>
<dbReference type="SUPFAM" id="SSF53098">
    <property type="entry name" value="Ribonuclease H-like"/>
    <property type="match status" value="1"/>
</dbReference>
<dbReference type="PANTHER" id="PTHR30231:SF41">
    <property type="entry name" value="DNA POLYMERASE III SUBUNIT EPSILON"/>
    <property type="match status" value="1"/>
</dbReference>
<dbReference type="InterPro" id="IPR012337">
    <property type="entry name" value="RNaseH-like_sf"/>
</dbReference>
<feature type="domain" description="Exonuclease" evidence="3">
    <location>
        <begin position="85"/>
        <end position="252"/>
    </location>
</feature>
<dbReference type="GO" id="GO:0005829">
    <property type="term" value="C:cytosol"/>
    <property type="evidence" value="ECO:0007669"/>
    <property type="project" value="TreeGrafter"/>
</dbReference>
<accession>A0A6J4NAV6</accession>
<dbReference type="InterPro" id="IPR006054">
    <property type="entry name" value="DnaQ"/>
</dbReference>
<dbReference type="InterPro" id="IPR013520">
    <property type="entry name" value="Ribonucl_H"/>
</dbReference>
<gene>
    <name evidence="4" type="ORF">AVDCRST_MAG74-530</name>
</gene>
<dbReference type="GO" id="GO:0003887">
    <property type="term" value="F:DNA-directed DNA polymerase activity"/>
    <property type="evidence" value="ECO:0007669"/>
    <property type="project" value="UniProtKB-EC"/>
</dbReference>
<reference evidence="4" key="1">
    <citation type="submission" date="2020-02" db="EMBL/GenBank/DDBJ databases">
        <authorList>
            <person name="Meier V. D."/>
        </authorList>
    </citation>
    <scope>NUCLEOTIDE SEQUENCE</scope>
    <source>
        <strain evidence="4">AVDCRST_MAG74</strain>
    </source>
</reference>
<evidence type="ECO:0000313" key="4">
    <source>
        <dbReference type="EMBL" id="CAA9383314.1"/>
    </source>
</evidence>
<dbReference type="AlphaFoldDB" id="A0A6J4NAV6"/>
<dbReference type="GO" id="GO:0008408">
    <property type="term" value="F:3'-5' exonuclease activity"/>
    <property type="evidence" value="ECO:0007669"/>
    <property type="project" value="TreeGrafter"/>
</dbReference>
<proteinExistence type="predicted"/>
<dbReference type="SMART" id="SM00479">
    <property type="entry name" value="EXOIII"/>
    <property type="match status" value="1"/>
</dbReference>
<comment type="subunit">
    <text evidence="2">DNA polymerase III contains a core (composed of alpha, epsilon and theta chains) that associates with a tau subunit. This core dimerizes to form the POLIII' complex. PolIII' associates with the gamma complex (composed of gamma, delta, delta', psi and chi chains) and with the beta chain to form the complete DNA polymerase III complex.</text>
</comment>
<dbReference type="GO" id="GO:0003677">
    <property type="term" value="F:DNA binding"/>
    <property type="evidence" value="ECO:0007669"/>
    <property type="project" value="InterPro"/>
</dbReference>
<protein>
    <submittedName>
        <fullName evidence="4">DNA polymerase III polC-type</fullName>
        <ecNumber evidence="4">2.7.7.7</ecNumber>
    </submittedName>
</protein>
<dbReference type="NCBIfam" id="TIGR00573">
    <property type="entry name" value="dnaq"/>
    <property type="match status" value="1"/>
</dbReference>
<evidence type="ECO:0000256" key="2">
    <source>
        <dbReference type="ARBA" id="ARBA00026073"/>
    </source>
</evidence>
<keyword evidence="4" id="KW-0548">Nucleotidyltransferase</keyword>
<dbReference type="Gene3D" id="1.20.5.140">
    <property type="match status" value="1"/>
</dbReference>
<evidence type="ECO:0000256" key="1">
    <source>
        <dbReference type="ARBA" id="ARBA00025483"/>
    </source>
</evidence>
<dbReference type="EMBL" id="CADCUR010000040">
    <property type="protein sequence ID" value="CAA9383314.1"/>
    <property type="molecule type" value="Genomic_DNA"/>
</dbReference>
<keyword evidence="4" id="KW-0808">Transferase</keyword>
<dbReference type="CDD" id="cd06127">
    <property type="entry name" value="DEDDh"/>
    <property type="match status" value="1"/>
</dbReference>
<sequence length="266" mass="30035">MPPYPNLISDSLLISETIQLLRSVGGRVSAVEVVDYVMKIRQPEPDLAKLLVADLVEADPRLHLDEDTLELIDSDFESRAFAETDFVVFDFETTGAKTPPCRVTEIGAYLVRNGVIIEEFQTLVNPETPIPPFITNLTGISDRMVKNAPVFRDVAADFLDFIGDSVLVAHNAHFDMRFLNHEIGRIYQNYRVANPSLCTVRLSRRLVTNIDNHRLRTLADYYSVALVNHHRASDDARATAHIFINLLEQLQTRGVRDLAAAKKFKF</sequence>
<name>A0A6J4NAV6_9BACT</name>
<dbReference type="InterPro" id="IPR036397">
    <property type="entry name" value="RNaseH_sf"/>
</dbReference>
<dbReference type="Gene3D" id="3.30.420.10">
    <property type="entry name" value="Ribonuclease H-like superfamily/Ribonuclease H"/>
    <property type="match status" value="1"/>
</dbReference>
<dbReference type="EC" id="2.7.7.7" evidence="4"/>
<dbReference type="FunFam" id="3.30.420.10:FF:000045">
    <property type="entry name" value="3'-5' exonuclease DinG"/>
    <property type="match status" value="1"/>
</dbReference>
<dbReference type="GO" id="GO:0045004">
    <property type="term" value="P:DNA replication proofreading"/>
    <property type="evidence" value="ECO:0007669"/>
    <property type="project" value="TreeGrafter"/>
</dbReference>
<evidence type="ECO:0000259" key="3">
    <source>
        <dbReference type="SMART" id="SM00479"/>
    </source>
</evidence>
<dbReference type="Pfam" id="PF00929">
    <property type="entry name" value="RNase_T"/>
    <property type="match status" value="1"/>
</dbReference>
<organism evidence="4">
    <name type="scientific">uncultured Pyrinomonadaceae bacterium</name>
    <dbReference type="NCBI Taxonomy" id="2283094"/>
    <lineage>
        <taxon>Bacteria</taxon>
        <taxon>Pseudomonadati</taxon>
        <taxon>Acidobacteriota</taxon>
        <taxon>Blastocatellia</taxon>
        <taxon>Blastocatellales</taxon>
        <taxon>Pyrinomonadaceae</taxon>
        <taxon>environmental samples</taxon>
    </lineage>
</organism>